<evidence type="ECO:0000256" key="1">
    <source>
        <dbReference type="ARBA" id="ARBA00001947"/>
    </source>
</evidence>
<dbReference type="InterPro" id="IPR006330">
    <property type="entry name" value="Ado/ade_deaminase"/>
</dbReference>
<evidence type="ECO:0000313" key="9">
    <source>
        <dbReference type="EMBL" id="VBB44578.1"/>
    </source>
</evidence>
<dbReference type="GO" id="GO:0004000">
    <property type="term" value="F:adenosine deaminase activity"/>
    <property type="evidence" value="ECO:0007669"/>
    <property type="project" value="TreeGrafter"/>
</dbReference>
<dbReference type="GO" id="GO:0006154">
    <property type="term" value="P:adenosine catabolic process"/>
    <property type="evidence" value="ECO:0007669"/>
    <property type="project" value="TreeGrafter"/>
</dbReference>
<evidence type="ECO:0000256" key="6">
    <source>
        <dbReference type="ARBA" id="ARBA00022833"/>
    </source>
</evidence>
<accession>A0A653A9H6</accession>
<keyword evidence="4" id="KW-0479">Metal-binding</keyword>
<keyword evidence="6" id="KW-0862">Zinc</keyword>
<dbReference type="GO" id="GO:0046872">
    <property type="term" value="F:metal ion binding"/>
    <property type="evidence" value="ECO:0007669"/>
    <property type="project" value="UniProtKB-KW"/>
</dbReference>
<protein>
    <recommendedName>
        <fullName evidence="3">adenosine deaminase</fullName>
        <ecNumber evidence="3">3.5.4.4</ecNumber>
    </recommendedName>
</protein>
<dbReference type="InterPro" id="IPR032466">
    <property type="entry name" value="Metal_Hydrolase"/>
</dbReference>
<comment type="cofactor">
    <cofactor evidence="1">
        <name>Zn(2+)</name>
        <dbReference type="ChEBI" id="CHEBI:29105"/>
    </cofactor>
</comment>
<dbReference type="GO" id="GO:0005829">
    <property type="term" value="C:cytosol"/>
    <property type="evidence" value="ECO:0007669"/>
    <property type="project" value="TreeGrafter"/>
</dbReference>
<feature type="domain" description="Adenosine deaminase" evidence="7">
    <location>
        <begin position="423"/>
        <end position="699"/>
    </location>
</feature>
<dbReference type="PANTHER" id="PTHR11409:SF43">
    <property type="entry name" value="ADENOSINE DEAMINASE"/>
    <property type="match status" value="1"/>
</dbReference>
<comment type="similarity">
    <text evidence="2">Belongs to the metallo-dependent hydrolases superfamily. Adenosine and AMP deaminases family.</text>
</comment>
<dbReference type="PANTHER" id="PTHR11409">
    <property type="entry name" value="ADENOSINE DEAMINASE"/>
    <property type="match status" value="1"/>
</dbReference>
<dbReference type="Gene3D" id="3.20.20.140">
    <property type="entry name" value="Metal-dependent hydrolases"/>
    <property type="match status" value="1"/>
</dbReference>
<dbReference type="EMBL" id="UPXX01000027">
    <property type="protein sequence ID" value="VBB44578.1"/>
    <property type="molecule type" value="Genomic_DNA"/>
</dbReference>
<dbReference type="InterPro" id="IPR001365">
    <property type="entry name" value="A_deaminase_dom"/>
</dbReference>
<dbReference type="InterPro" id="IPR019092">
    <property type="entry name" value="SSO2081-like_dom"/>
</dbReference>
<evidence type="ECO:0000259" key="7">
    <source>
        <dbReference type="Pfam" id="PF00962"/>
    </source>
</evidence>
<proteinExistence type="inferred from homology"/>
<dbReference type="GO" id="GO:0043103">
    <property type="term" value="P:hypoxanthine salvage"/>
    <property type="evidence" value="ECO:0007669"/>
    <property type="project" value="TreeGrafter"/>
</dbReference>
<dbReference type="SUPFAM" id="SSF51556">
    <property type="entry name" value="Metallo-dependent hydrolases"/>
    <property type="match status" value="1"/>
</dbReference>
<evidence type="ECO:0000256" key="4">
    <source>
        <dbReference type="ARBA" id="ARBA00022723"/>
    </source>
</evidence>
<name>A0A653A9H6_UNCDX</name>
<keyword evidence="5" id="KW-0378">Hydrolase</keyword>
<dbReference type="GO" id="GO:0046103">
    <property type="term" value="P:inosine biosynthetic process"/>
    <property type="evidence" value="ECO:0007669"/>
    <property type="project" value="TreeGrafter"/>
</dbReference>
<gene>
    <name evidence="9" type="ORF">TRIP_B330682</name>
</gene>
<evidence type="ECO:0000256" key="2">
    <source>
        <dbReference type="ARBA" id="ARBA00006676"/>
    </source>
</evidence>
<feature type="domain" description="CRISPR system ring nuclease SSO2081-like" evidence="8">
    <location>
        <begin position="94"/>
        <end position="163"/>
    </location>
</feature>
<sequence>MSDILVTTLGTSWQIVPELLGFTNPNLVDLYARHPKRDEIAETRRSADIRPVEEVWMVTTKGEKTDTPIQNLLAWHRLFGGGGRLPVLRIWQVAGAGDLASEEECRQMGECIFRVVLHAAERCADGHLLISLAGGRKTMSSDIQNAAVFFGCHALIHVIQNDDYAKKLWGQEAAFFLEPLPEDLKDAVTPLVAGRHERNPAADLGDESGRVISRDRYPLEMPAASEPLETAVAGAGLMEEVQERSRRASFLFCNQANRLMGEETGTNFLALYNLRPSLVRRLKTQRIGVDPAREDDELVWLQRLPKAELHCHLGGVADPAEILEIAEANRLALERCRDRWGPYVKEWRRLAEGEAGEGIDFKVLRQAVPGVPEPLCTAAFVLAFEDRADLLEQIIYGTFRHEDAFCGVGFKAYEKAGDLQGSGLLQSEASLRAACRILCRKAAKHNVRHLEVRCSPMNYGKGGLDPAEVVRVIDAELAAEGGPASYALIFTASRHGIMSKVYENIELAERLLGGDGSGFRSLRGFDLAGSEEAARPEQMREAFMPMMRRCLRLTIHAGETSSAESIWEAVYHLNAERIGHGLTLKENPVLLDKFRDRDIAIEMCPSSNVQIVGFRDNFLQATRRREPYPLKEYLERGLRVTVNTDNPGISRTDFTRELHRAARLTEGGLTLWEILLLVRNGFKASFAPRGRRQELLREAEKEIIQLIQERLQ</sequence>
<reference evidence="9" key="1">
    <citation type="submission" date="2018-07" db="EMBL/GenBank/DDBJ databases">
        <authorList>
            <consortium name="Genoscope - CEA"/>
            <person name="William W."/>
        </authorList>
    </citation>
    <scope>NUCLEOTIDE SEQUENCE</scope>
    <source>
        <strain evidence="9">IK1</strain>
    </source>
</reference>
<organism evidence="9">
    <name type="scientific">Uncultured Desulfatiglans sp</name>
    <dbReference type="NCBI Taxonomy" id="1748965"/>
    <lineage>
        <taxon>Bacteria</taxon>
        <taxon>Pseudomonadati</taxon>
        <taxon>Thermodesulfobacteriota</taxon>
        <taxon>Desulfobacteria</taxon>
        <taxon>Desulfatiglandales</taxon>
        <taxon>Desulfatiglandaceae</taxon>
        <taxon>Desulfatiglans</taxon>
        <taxon>environmental samples</taxon>
    </lineage>
</organism>
<dbReference type="AlphaFoldDB" id="A0A653A9H6"/>
<dbReference type="Pfam" id="PF09623">
    <property type="entry name" value="Cas_NE0113"/>
    <property type="match status" value="1"/>
</dbReference>
<dbReference type="Pfam" id="PF00962">
    <property type="entry name" value="A_deaminase"/>
    <property type="match status" value="1"/>
</dbReference>
<dbReference type="EC" id="3.5.4.4" evidence="3"/>
<evidence type="ECO:0000256" key="5">
    <source>
        <dbReference type="ARBA" id="ARBA00022801"/>
    </source>
</evidence>
<evidence type="ECO:0000259" key="8">
    <source>
        <dbReference type="Pfam" id="PF09623"/>
    </source>
</evidence>
<evidence type="ECO:0000256" key="3">
    <source>
        <dbReference type="ARBA" id="ARBA00012784"/>
    </source>
</evidence>